<dbReference type="RefSeq" id="WP_121451753.1">
    <property type="nucleotide sequence ID" value="NZ_RBWE01000001.1"/>
</dbReference>
<accession>A0A494WV50</accession>
<dbReference type="InterPro" id="IPR007272">
    <property type="entry name" value="Sulf_transp_TsuA/YedE"/>
</dbReference>
<keyword evidence="7 9" id="KW-0472">Membrane</keyword>
<evidence type="ECO:0000256" key="7">
    <source>
        <dbReference type="ARBA" id="ARBA00023136"/>
    </source>
</evidence>
<keyword evidence="2" id="KW-0813">Transport</keyword>
<dbReference type="PROSITE" id="PS51257">
    <property type="entry name" value="PROKAR_LIPOPROTEIN"/>
    <property type="match status" value="1"/>
</dbReference>
<comment type="similarity">
    <text evidence="8">Belongs to the TsuA/YedE (TC 9.B.102) family.</text>
</comment>
<keyword evidence="6 9" id="KW-1133">Transmembrane helix</keyword>
<evidence type="ECO:0000256" key="5">
    <source>
        <dbReference type="ARBA" id="ARBA00022692"/>
    </source>
</evidence>
<dbReference type="PANTHER" id="PTHR30574">
    <property type="entry name" value="INNER MEMBRANE PROTEIN YEDE"/>
    <property type="match status" value="1"/>
</dbReference>
<evidence type="ECO:0000256" key="1">
    <source>
        <dbReference type="ARBA" id="ARBA00004429"/>
    </source>
</evidence>
<name>A0A494WV50_9FIRM</name>
<evidence type="ECO:0000256" key="9">
    <source>
        <dbReference type="SAM" id="Phobius"/>
    </source>
</evidence>
<protein>
    <submittedName>
        <fullName evidence="10">YeeE/YedE family protein</fullName>
    </submittedName>
</protein>
<keyword evidence="11" id="KW-1185">Reference proteome</keyword>
<dbReference type="GO" id="GO:0005886">
    <property type="term" value="C:plasma membrane"/>
    <property type="evidence" value="ECO:0007669"/>
    <property type="project" value="UniProtKB-SubCell"/>
</dbReference>
<proteinExistence type="inferred from homology"/>
<keyword evidence="5 9" id="KW-0812">Transmembrane</keyword>
<evidence type="ECO:0000256" key="4">
    <source>
        <dbReference type="ARBA" id="ARBA00022519"/>
    </source>
</evidence>
<evidence type="ECO:0000313" key="10">
    <source>
        <dbReference type="EMBL" id="RKO67339.1"/>
    </source>
</evidence>
<gene>
    <name evidence="10" type="ORF">D7024_10445</name>
</gene>
<evidence type="ECO:0000256" key="8">
    <source>
        <dbReference type="ARBA" id="ARBA00035655"/>
    </source>
</evidence>
<keyword evidence="4" id="KW-0997">Cell inner membrane</keyword>
<feature type="transmembrane region" description="Helical" evidence="9">
    <location>
        <begin position="85"/>
        <end position="104"/>
    </location>
</feature>
<reference evidence="10 11" key="1">
    <citation type="submission" date="2018-10" db="EMBL/GenBank/DDBJ databases">
        <authorList>
            <person name="Grouzdev D.S."/>
            <person name="Krutkina M.S."/>
            <person name="Tourova T.P."/>
            <person name="Nazina T.N."/>
        </authorList>
    </citation>
    <scope>NUCLEOTIDE SEQUENCE [LARGE SCALE GENOMIC DNA]</scope>
    <source>
        <strain evidence="10 11">435</strain>
    </source>
</reference>
<sequence>MSTKRSSLWRALEKPWPIWLGGSILGLLACLYFAFGKTVGVQTSLLYWGAWVGEYLGLEPASWSFFRGSQAKALAGGFWRDAGSLLTLGVVAGSLLAALSASEFRLRKIASRKQLLAAILGGFLMGYGGRIAGTCNLGAYFGLLPSQSLSGWVFLAFVGLGAGLGSWLLWKYFS</sequence>
<comment type="caution">
    <text evidence="10">The sequence shown here is derived from an EMBL/GenBank/DDBJ whole genome shotgun (WGS) entry which is preliminary data.</text>
</comment>
<dbReference type="Pfam" id="PF04143">
    <property type="entry name" value="Sulf_transp"/>
    <property type="match status" value="1"/>
</dbReference>
<evidence type="ECO:0000256" key="6">
    <source>
        <dbReference type="ARBA" id="ARBA00022989"/>
    </source>
</evidence>
<feature type="transmembrane region" description="Helical" evidence="9">
    <location>
        <begin position="149"/>
        <end position="170"/>
    </location>
</feature>
<dbReference type="PANTHER" id="PTHR30574:SF1">
    <property type="entry name" value="SULPHUR TRANSPORT DOMAIN-CONTAINING PROTEIN"/>
    <property type="match status" value="1"/>
</dbReference>
<dbReference type="Proteomes" id="UP000271256">
    <property type="component" value="Unassembled WGS sequence"/>
</dbReference>
<evidence type="ECO:0000313" key="11">
    <source>
        <dbReference type="Proteomes" id="UP000271256"/>
    </source>
</evidence>
<evidence type="ECO:0000256" key="2">
    <source>
        <dbReference type="ARBA" id="ARBA00022448"/>
    </source>
</evidence>
<evidence type="ECO:0000256" key="3">
    <source>
        <dbReference type="ARBA" id="ARBA00022475"/>
    </source>
</evidence>
<organism evidence="10 11">
    <name type="scientific">Desulfofundulus salinus</name>
    <dbReference type="NCBI Taxonomy" id="2419843"/>
    <lineage>
        <taxon>Bacteria</taxon>
        <taxon>Bacillati</taxon>
        <taxon>Bacillota</taxon>
        <taxon>Clostridia</taxon>
        <taxon>Eubacteriales</taxon>
        <taxon>Peptococcaceae</taxon>
        <taxon>Desulfofundulus</taxon>
    </lineage>
</organism>
<feature type="transmembrane region" description="Helical" evidence="9">
    <location>
        <begin position="16"/>
        <end position="34"/>
    </location>
</feature>
<keyword evidence="3" id="KW-1003">Cell membrane</keyword>
<feature type="transmembrane region" description="Helical" evidence="9">
    <location>
        <begin position="46"/>
        <end position="65"/>
    </location>
</feature>
<dbReference type="EMBL" id="RBWE01000001">
    <property type="protein sequence ID" value="RKO67339.1"/>
    <property type="molecule type" value="Genomic_DNA"/>
</dbReference>
<dbReference type="AlphaFoldDB" id="A0A494WV50"/>
<dbReference type="OrthoDB" id="9794165at2"/>
<feature type="transmembrane region" description="Helical" evidence="9">
    <location>
        <begin position="116"/>
        <end position="143"/>
    </location>
</feature>
<comment type="subcellular location">
    <subcellularLocation>
        <location evidence="1">Cell inner membrane</location>
        <topology evidence="1">Multi-pass membrane protein</topology>
    </subcellularLocation>
</comment>